<dbReference type="PANTHER" id="PTHR40039">
    <property type="entry name" value="PROTEIN DLTD"/>
    <property type="match status" value="1"/>
</dbReference>
<proteinExistence type="inferred from homology"/>
<dbReference type="InterPro" id="IPR036514">
    <property type="entry name" value="SGNH_hydro_sf"/>
</dbReference>
<name>A0ABS1HCW1_9BACL</name>
<keyword evidence="1" id="KW-1003">Cell membrane</keyword>
<protein>
    <recommendedName>
        <fullName evidence="1">Protein DltD</fullName>
    </recommendedName>
</protein>
<dbReference type="PIRSF" id="PIRSF021438">
    <property type="entry name" value="DltD"/>
    <property type="match status" value="1"/>
</dbReference>
<dbReference type="Proteomes" id="UP000618943">
    <property type="component" value="Unassembled WGS sequence"/>
</dbReference>
<accession>A0ABS1HCW1</accession>
<dbReference type="Pfam" id="PF04914">
    <property type="entry name" value="DltD"/>
    <property type="match status" value="1"/>
</dbReference>
<organism evidence="2 3">
    <name type="scientific">Viridibacillus soli</name>
    <dbReference type="NCBI Taxonomy" id="2798301"/>
    <lineage>
        <taxon>Bacteria</taxon>
        <taxon>Bacillati</taxon>
        <taxon>Bacillota</taxon>
        <taxon>Bacilli</taxon>
        <taxon>Bacillales</taxon>
        <taxon>Caryophanaceae</taxon>
        <taxon>Viridibacillus</taxon>
    </lineage>
</organism>
<dbReference type="SUPFAM" id="SSF52266">
    <property type="entry name" value="SGNH hydrolase"/>
    <property type="match status" value="1"/>
</dbReference>
<comment type="similarity">
    <text evidence="1">Belongs to the DltD family.</text>
</comment>
<dbReference type="InterPro" id="IPR023896">
    <property type="entry name" value="LTA_DltD"/>
</dbReference>
<evidence type="ECO:0000313" key="3">
    <source>
        <dbReference type="Proteomes" id="UP000618943"/>
    </source>
</evidence>
<evidence type="ECO:0000256" key="1">
    <source>
        <dbReference type="PIRNR" id="PIRNR021438"/>
    </source>
</evidence>
<dbReference type="RefSeq" id="WP_200750251.1">
    <property type="nucleotide sequence ID" value="NZ_JAEOAH010000044.1"/>
</dbReference>
<dbReference type="InterPro" id="IPR006998">
    <property type="entry name" value="DltD"/>
</dbReference>
<evidence type="ECO:0000313" key="2">
    <source>
        <dbReference type="EMBL" id="MBK3496917.1"/>
    </source>
</evidence>
<dbReference type="NCBIfam" id="TIGR04092">
    <property type="entry name" value="LTA_DltD"/>
    <property type="match status" value="1"/>
</dbReference>
<gene>
    <name evidence="2" type="primary">dltD</name>
    <name evidence="2" type="ORF">JFL43_19055</name>
</gene>
<dbReference type="PANTHER" id="PTHR40039:SF1">
    <property type="entry name" value="PROTEIN DLTD"/>
    <property type="match status" value="1"/>
</dbReference>
<dbReference type="Gene3D" id="3.40.50.1110">
    <property type="entry name" value="SGNH hydrolase"/>
    <property type="match status" value="1"/>
</dbReference>
<keyword evidence="3" id="KW-1185">Reference proteome</keyword>
<reference evidence="2 3" key="1">
    <citation type="submission" date="2020-12" db="EMBL/GenBank/DDBJ databases">
        <title>YIM B01967 draft genome.</title>
        <authorList>
            <person name="Yan X."/>
        </authorList>
    </citation>
    <scope>NUCLEOTIDE SEQUENCE [LARGE SCALE GENOMIC DNA]</scope>
    <source>
        <strain evidence="2 3">YIM B01967</strain>
    </source>
</reference>
<comment type="caution">
    <text evidence="2">The sequence shown here is derived from an EMBL/GenBank/DDBJ whole genome shotgun (WGS) entry which is preliminary data.</text>
</comment>
<sequence>MKKYAFLPLIIAVILFLVFLFIPNKWLVFLVSDKDVEDAKTALNPLMFQGEYMQNRLLQEPNMLPIYGSSELNRFDPFHPYNYFKANDAGFTTYLYGRGGTQSIHHFLNFAAQEKNLKDKKLVFIISPQWFTKTGVDEFHFSPNYSMLQSYDLALNDELDPELKKKAMERLLEFETVKRDFILSTIYENEVTGGEKYPIKAALAKPVAFFNKKLMEKKDLYYSVMGTPREKLHANPEMVEGKSFEQLTKHADEYGSERVTTNDLSINDRYFKKKIEFKLKELKEFRKDESYTDSPEYEDFQMVLEILKDAGAKPMFVSIPVNGKWYDYAGFPQERREEYYAKINKQVQGAGFPLVDFTAYEYEPHFISDTIHISWKGWVYLDHEMANYWKLQ</sequence>
<comment type="pathway">
    <text evidence="1">Cell wall biogenesis; lipoteichoic acid biosynthesis.</text>
</comment>
<keyword evidence="1" id="KW-0472">Membrane</keyword>
<dbReference type="EMBL" id="JAEOAH010000044">
    <property type="protein sequence ID" value="MBK3496917.1"/>
    <property type="molecule type" value="Genomic_DNA"/>
</dbReference>